<organism evidence="1 2">
    <name type="scientific">Planotetraspora phitsanulokensis</name>
    <dbReference type="NCBI Taxonomy" id="575192"/>
    <lineage>
        <taxon>Bacteria</taxon>
        <taxon>Bacillati</taxon>
        <taxon>Actinomycetota</taxon>
        <taxon>Actinomycetes</taxon>
        <taxon>Streptosporangiales</taxon>
        <taxon>Streptosporangiaceae</taxon>
        <taxon>Planotetraspora</taxon>
    </lineage>
</organism>
<keyword evidence="2" id="KW-1185">Reference proteome</keyword>
<comment type="caution">
    <text evidence="1">The sequence shown here is derived from an EMBL/GenBank/DDBJ whole genome shotgun (WGS) entry which is preliminary data.</text>
</comment>
<name>A0A8J3XC23_9ACTN</name>
<evidence type="ECO:0000313" key="1">
    <source>
        <dbReference type="EMBL" id="GII35600.1"/>
    </source>
</evidence>
<sequence length="66" mass="7457">MFSIWSGRAPALRHLFRGVDWRGGAEGREVRSGVEKRGCDSCRRARDASLPFTIDSEKVFGNVKFQ</sequence>
<dbReference type="AlphaFoldDB" id="A0A8J3XC23"/>
<proteinExistence type="predicted"/>
<accession>A0A8J3XC23</accession>
<dbReference type="Proteomes" id="UP000622547">
    <property type="component" value="Unassembled WGS sequence"/>
</dbReference>
<dbReference type="EMBL" id="BOOP01000003">
    <property type="protein sequence ID" value="GII35600.1"/>
    <property type="molecule type" value="Genomic_DNA"/>
</dbReference>
<reference evidence="1 2" key="1">
    <citation type="submission" date="2021-01" db="EMBL/GenBank/DDBJ databases">
        <title>Whole genome shotgun sequence of Planotetraspora phitsanulokensis NBRC 104273.</title>
        <authorList>
            <person name="Komaki H."/>
            <person name="Tamura T."/>
        </authorList>
    </citation>
    <scope>NUCLEOTIDE SEQUENCE [LARGE SCALE GENOMIC DNA]</scope>
    <source>
        <strain evidence="1 2">NBRC 104273</strain>
    </source>
</reference>
<protein>
    <submittedName>
        <fullName evidence="1">Uncharacterized protein</fullName>
    </submittedName>
</protein>
<gene>
    <name evidence="1" type="ORF">Pph01_06030</name>
</gene>
<evidence type="ECO:0000313" key="2">
    <source>
        <dbReference type="Proteomes" id="UP000622547"/>
    </source>
</evidence>